<protein>
    <submittedName>
        <fullName evidence="1">U3 snoRNP protein</fullName>
    </submittedName>
</protein>
<comment type="caution">
    <text evidence="1">The sequence shown here is derived from an EMBL/GenBank/DDBJ whole genome shotgun (WGS) entry which is preliminary data.</text>
</comment>
<organism evidence="1 2">
    <name type="scientific">Coemansia aciculifera</name>
    <dbReference type="NCBI Taxonomy" id="417176"/>
    <lineage>
        <taxon>Eukaryota</taxon>
        <taxon>Fungi</taxon>
        <taxon>Fungi incertae sedis</taxon>
        <taxon>Zoopagomycota</taxon>
        <taxon>Kickxellomycotina</taxon>
        <taxon>Kickxellomycetes</taxon>
        <taxon>Kickxellales</taxon>
        <taxon>Kickxellaceae</taxon>
        <taxon>Coemansia</taxon>
    </lineage>
</organism>
<reference evidence="1" key="1">
    <citation type="submission" date="2022-07" db="EMBL/GenBank/DDBJ databases">
        <title>Phylogenomic reconstructions and comparative analyses of Kickxellomycotina fungi.</title>
        <authorList>
            <person name="Reynolds N.K."/>
            <person name="Stajich J.E."/>
            <person name="Barry K."/>
            <person name="Grigoriev I.V."/>
            <person name="Crous P."/>
            <person name="Smith M.E."/>
        </authorList>
    </citation>
    <scope>NUCLEOTIDE SEQUENCE</scope>
    <source>
        <strain evidence="1">CBS 190363</strain>
    </source>
</reference>
<name>A0ACC1M1I7_9FUNG</name>
<evidence type="ECO:0000313" key="1">
    <source>
        <dbReference type="EMBL" id="KAJ2891931.1"/>
    </source>
</evidence>
<gene>
    <name evidence="1" type="primary">UTP20_1</name>
    <name evidence="1" type="ORF">IWW38_003414</name>
</gene>
<dbReference type="EMBL" id="JANBVB010000854">
    <property type="protein sequence ID" value="KAJ2891931.1"/>
    <property type="molecule type" value="Genomic_DNA"/>
</dbReference>
<keyword evidence="2" id="KW-1185">Reference proteome</keyword>
<accession>A0ACC1M1I7</accession>
<evidence type="ECO:0000313" key="2">
    <source>
        <dbReference type="Proteomes" id="UP001139981"/>
    </source>
</evidence>
<sequence length="114" mass="13270">MKDTGVASQLSTSGGANTHRFKSFRQRIDAIEVNVARRIARDLDEPDEHGSYFAEAVSKWNELNCTKDYTEFLHRVRTYHQSLAQVLYHKDEIVRILEDYLSLDHEMALEPMLE</sequence>
<proteinExistence type="predicted"/>
<dbReference type="Proteomes" id="UP001139981">
    <property type="component" value="Unassembled WGS sequence"/>
</dbReference>